<dbReference type="InterPro" id="IPR036612">
    <property type="entry name" value="KH_dom_type_1_sf"/>
</dbReference>
<dbReference type="EMBL" id="JBAMMX010000007">
    <property type="protein sequence ID" value="KAK6936465.1"/>
    <property type="molecule type" value="Genomic_DNA"/>
</dbReference>
<feature type="region of interest" description="Disordered" evidence="8">
    <location>
        <begin position="437"/>
        <end position="459"/>
    </location>
</feature>
<dbReference type="Gene3D" id="3.30.70.330">
    <property type="match status" value="1"/>
</dbReference>
<dbReference type="Gene3D" id="6.10.140.1790">
    <property type="match status" value="1"/>
</dbReference>
<feature type="compositionally biased region" description="Acidic residues" evidence="8">
    <location>
        <begin position="35"/>
        <end position="51"/>
    </location>
</feature>
<evidence type="ECO:0000256" key="3">
    <source>
        <dbReference type="ARBA" id="ARBA00022771"/>
    </source>
</evidence>
<dbReference type="GO" id="GO:0000398">
    <property type="term" value="P:mRNA splicing, via spliceosome"/>
    <property type="evidence" value="ECO:0007669"/>
    <property type="project" value="UniProtKB-UniRule"/>
</dbReference>
<dbReference type="InterPro" id="IPR045071">
    <property type="entry name" value="BBP-like"/>
</dbReference>
<organism evidence="10 11">
    <name type="scientific">Dillenia turbinata</name>
    <dbReference type="NCBI Taxonomy" id="194707"/>
    <lineage>
        <taxon>Eukaryota</taxon>
        <taxon>Viridiplantae</taxon>
        <taxon>Streptophyta</taxon>
        <taxon>Embryophyta</taxon>
        <taxon>Tracheophyta</taxon>
        <taxon>Spermatophyta</taxon>
        <taxon>Magnoliopsida</taxon>
        <taxon>eudicotyledons</taxon>
        <taxon>Gunneridae</taxon>
        <taxon>Pentapetalae</taxon>
        <taxon>Dilleniales</taxon>
        <taxon>Dilleniaceae</taxon>
        <taxon>Dillenia</taxon>
    </lineage>
</organism>
<dbReference type="GO" id="GO:0005737">
    <property type="term" value="C:cytoplasm"/>
    <property type="evidence" value="ECO:0007669"/>
    <property type="project" value="UniProtKB-ARBA"/>
</dbReference>
<evidence type="ECO:0000256" key="5">
    <source>
        <dbReference type="ARBA" id="ARBA00022884"/>
    </source>
</evidence>
<dbReference type="GO" id="GO:0048024">
    <property type="term" value="P:regulation of mRNA splicing, via spliceosome"/>
    <property type="evidence" value="ECO:0007669"/>
    <property type="project" value="TreeGrafter"/>
</dbReference>
<keyword evidence="3 7" id="KW-0863">Zinc-finger</keyword>
<dbReference type="InterPro" id="IPR012677">
    <property type="entry name" value="Nucleotide-bd_a/b_plait_sf"/>
</dbReference>
<dbReference type="SUPFAM" id="SSF54791">
    <property type="entry name" value="Eukaryotic type KH-domain (KH-domain type I)"/>
    <property type="match status" value="1"/>
</dbReference>
<dbReference type="Pfam" id="PF22675">
    <property type="entry name" value="KH-I_KHDC4-BBP"/>
    <property type="match status" value="1"/>
</dbReference>
<keyword evidence="7" id="KW-0539">Nucleus</keyword>
<reference evidence="10 11" key="1">
    <citation type="submission" date="2023-12" db="EMBL/GenBank/DDBJ databases">
        <title>A high-quality genome assembly for Dillenia turbinata (Dilleniales).</title>
        <authorList>
            <person name="Chanderbali A."/>
        </authorList>
    </citation>
    <scope>NUCLEOTIDE SEQUENCE [LARGE SCALE GENOMIC DNA]</scope>
    <source>
        <strain evidence="10">LSX21</strain>
        <tissue evidence="10">Leaf</tissue>
    </source>
</reference>
<dbReference type="GO" id="GO:0009967">
    <property type="term" value="P:positive regulation of signal transduction"/>
    <property type="evidence" value="ECO:0007669"/>
    <property type="project" value="UniProtKB-ARBA"/>
</dbReference>
<evidence type="ECO:0000313" key="11">
    <source>
        <dbReference type="Proteomes" id="UP001370490"/>
    </source>
</evidence>
<dbReference type="Pfam" id="PF16275">
    <property type="entry name" value="SF1-HH"/>
    <property type="match status" value="1"/>
</dbReference>
<dbReference type="SUPFAM" id="SSF57756">
    <property type="entry name" value="Retrovirus zinc finger-like domains"/>
    <property type="match status" value="1"/>
</dbReference>
<dbReference type="SUPFAM" id="SSF54928">
    <property type="entry name" value="RNA-binding domain, RBD"/>
    <property type="match status" value="1"/>
</dbReference>
<dbReference type="InterPro" id="IPR032570">
    <property type="entry name" value="SF1-HH"/>
</dbReference>
<dbReference type="GO" id="GO:0008270">
    <property type="term" value="F:zinc ion binding"/>
    <property type="evidence" value="ECO:0007669"/>
    <property type="project" value="UniProtKB-UniRule"/>
</dbReference>
<accession>A0AAN8ZJG2</accession>
<keyword evidence="5 6" id="KW-0694">RNA-binding</keyword>
<dbReference type="PANTHER" id="PTHR11208:SF45">
    <property type="entry name" value="SPLICING FACTOR 1"/>
    <property type="match status" value="1"/>
</dbReference>
<evidence type="ECO:0000256" key="6">
    <source>
        <dbReference type="PROSITE-ProRule" id="PRU00176"/>
    </source>
</evidence>
<proteinExistence type="inferred from homology"/>
<dbReference type="InterPro" id="IPR035979">
    <property type="entry name" value="RBD_domain_sf"/>
</dbReference>
<dbReference type="GO" id="GO:0010629">
    <property type="term" value="P:negative regulation of gene expression"/>
    <property type="evidence" value="ECO:0007669"/>
    <property type="project" value="UniProtKB-ARBA"/>
</dbReference>
<feature type="compositionally biased region" description="Basic and acidic residues" evidence="8">
    <location>
        <begin position="9"/>
        <end position="20"/>
    </location>
</feature>
<keyword evidence="7" id="KW-0508">mRNA splicing</keyword>
<evidence type="ECO:0000256" key="7">
    <source>
        <dbReference type="RuleBase" id="RU367126"/>
    </source>
</evidence>
<dbReference type="InterPro" id="IPR047086">
    <property type="entry name" value="SF1-HH_sf"/>
</dbReference>
<evidence type="ECO:0000256" key="8">
    <source>
        <dbReference type="SAM" id="MobiDB-lite"/>
    </source>
</evidence>
<evidence type="ECO:0000256" key="1">
    <source>
        <dbReference type="ARBA" id="ARBA00022723"/>
    </source>
</evidence>
<gene>
    <name evidence="10" type="ORF">RJ641_033495</name>
</gene>
<protein>
    <recommendedName>
        <fullName evidence="7">Branchpoint-bridging protein</fullName>
    </recommendedName>
</protein>
<evidence type="ECO:0000256" key="4">
    <source>
        <dbReference type="ARBA" id="ARBA00022833"/>
    </source>
</evidence>
<keyword evidence="1 7" id="KW-0479">Metal-binding</keyword>
<feature type="region of interest" description="Disordered" evidence="8">
    <location>
        <begin position="1"/>
        <end position="170"/>
    </location>
</feature>
<dbReference type="PROSITE" id="PS50102">
    <property type="entry name" value="RRM"/>
    <property type="match status" value="1"/>
</dbReference>
<keyword evidence="11" id="KW-1185">Reference proteome</keyword>
<dbReference type="InterPro" id="IPR000504">
    <property type="entry name" value="RRM_dom"/>
</dbReference>
<dbReference type="GO" id="GO:0003729">
    <property type="term" value="F:mRNA binding"/>
    <property type="evidence" value="ECO:0007669"/>
    <property type="project" value="UniProtKB-ARBA"/>
</dbReference>
<keyword evidence="7" id="KW-0747">Spliceosome</keyword>
<dbReference type="SMART" id="SM00360">
    <property type="entry name" value="RRM"/>
    <property type="match status" value="1"/>
</dbReference>
<dbReference type="InterPro" id="IPR055256">
    <property type="entry name" value="KH_1_KHDC4/BBP-like"/>
</dbReference>
<name>A0AAN8ZJG2_9MAGN</name>
<dbReference type="Pfam" id="PF00076">
    <property type="entry name" value="RRM_1"/>
    <property type="match status" value="1"/>
</dbReference>
<dbReference type="AlphaFoldDB" id="A0AAN8ZJG2"/>
<dbReference type="GO" id="GO:0005681">
    <property type="term" value="C:spliceosomal complex"/>
    <property type="evidence" value="ECO:0007669"/>
    <property type="project" value="UniProtKB-KW"/>
</dbReference>
<keyword evidence="4 7" id="KW-0862">Zinc</keyword>
<feature type="domain" description="RRM" evidence="9">
    <location>
        <begin position="474"/>
        <end position="552"/>
    </location>
</feature>
<evidence type="ECO:0000256" key="2">
    <source>
        <dbReference type="ARBA" id="ARBA00022737"/>
    </source>
</evidence>
<dbReference type="SMART" id="SM00322">
    <property type="entry name" value="KH"/>
    <property type="match status" value="1"/>
</dbReference>
<dbReference type="InterPro" id="IPR036875">
    <property type="entry name" value="Znf_CCHC_sf"/>
</dbReference>
<dbReference type="GO" id="GO:0045131">
    <property type="term" value="F:pre-mRNA branch point binding"/>
    <property type="evidence" value="ECO:0007669"/>
    <property type="project" value="UniProtKB-UniRule"/>
</dbReference>
<dbReference type="Gene3D" id="3.30.1370.10">
    <property type="entry name" value="K Homology domain, type 1"/>
    <property type="match status" value="1"/>
</dbReference>
<evidence type="ECO:0000259" key="9">
    <source>
        <dbReference type="PROSITE" id="PS50102"/>
    </source>
</evidence>
<comment type="similarity">
    <text evidence="7">Belongs to the BBP/SF1 family.</text>
</comment>
<comment type="subcellular location">
    <subcellularLocation>
        <location evidence="7">Nucleus</location>
    </subcellularLocation>
</comment>
<comment type="caution">
    <text evidence="10">The sequence shown here is derived from an EMBL/GenBank/DDBJ whole genome shotgun (WGS) entry which is preliminary data.</text>
</comment>
<keyword evidence="2" id="KW-0677">Repeat</keyword>
<dbReference type="InterPro" id="IPR004087">
    <property type="entry name" value="KH_dom"/>
</dbReference>
<dbReference type="Proteomes" id="UP001370490">
    <property type="component" value="Unassembled WGS sequence"/>
</dbReference>
<dbReference type="PANTHER" id="PTHR11208">
    <property type="entry name" value="RNA-BINDING PROTEIN RELATED"/>
    <property type="match status" value="1"/>
</dbReference>
<keyword evidence="7" id="KW-0507">mRNA processing</keyword>
<dbReference type="FunFam" id="3.30.70.330:FF:000383">
    <property type="entry name" value="Sex lethal, isoform D"/>
    <property type="match status" value="1"/>
</dbReference>
<dbReference type="PROSITE" id="PS50084">
    <property type="entry name" value="KH_TYPE_1"/>
    <property type="match status" value="1"/>
</dbReference>
<evidence type="ECO:0000313" key="10">
    <source>
        <dbReference type="EMBL" id="KAK6936465.1"/>
    </source>
</evidence>
<sequence length="626" mass="69815">MKYNIEISETNKEVHKETLKTHRPQACLLWHGDDGNELEDVQEEGPSEEGGDPLAEKAGTGSEEDQIEGTTNSRDKKRSVDARNGRSAELLVQWSNKKLRQEESSNSESCFQSPFRVLPDKPSVSKIVVGDGSASEEHERKSSSGKRRRGGWDTWPEGDEQTLEVDQTRKRQKTRWVDDSSALKMLGPIQLPNIVQAFEVEHHVDPKVEKLKKKLLEINRKLLGSLHDDRPEEERSPSPEPVFNDLGVRVNTRKERLRNKLIQERQGIILELIKKNPTFQNPPDNQPPMLFKKLYIPVKEYPNYNFVGLIIGPHGNTQKRMQNETGAKILLRGKGSTKKPSKVDEDDLHVLIEADNQTSLDDAVAMVKKLLIPVDTELNDHKRAQLREIAKLNGSYRDESACTVCSEQGHWYYACPHLQSTFETSLFHDPCRSHDTGTTKPAIDASNSPGNVGQPPLDSAPTTKCTLIKEASNANLYVGYLPHFVDDKRLKQLFSPFGWIVESKVIIDRAKGFSKGYGFVRYANSVDAASAVSCMNGYQMDGKRLVVRVAGKPPVLKSPAFNHLPKFPGTAPGFQNVQSQIVWRGPPGPVLLESPGSFPGNELHHTNSCFSSICAPGVTVLCIAAE</sequence>
<dbReference type="CDD" id="cd02395">
    <property type="entry name" value="KH-I_BBP"/>
    <property type="match status" value="1"/>
</dbReference>
<comment type="function">
    <text evidence="7">Necessary for the splicing of pre-mRNA. Has a role in the recognition of the branch site (5'-UACUAAC-3'), the pyrimidine tract and the 3'-splice site at the 3'-end of introns.</text>
</comment>